<dbReference type="PANTHER" id="PTHR43377">
    <property type="entry name" value="BILIVERDIN REDUCTASE A"/>
    <property type="match status" value="1"/>
</dbReference>
<dbReference type="EMBL" id="UGCV01000008">
    <property type="protein sequence ID" value="STJ16324.1"/>
    <property type="molecule type" value="Genomic_DNA"/>
</dbReference>
<name>A0A376VZU5_ECOLX</name>
<sequence>MVKACKEAGVTFMAGHIMNFFNGVQYARKLIKEGVIGEILSCHTKRNGWENKQERLSWKKMKEQSGGHLYHHIHELDCVQHLLGEIPETVTMIGGNLAHSGPGFGNEDDMLFMTLEFPSGKLATLEWGSAFNWPEHYVIINGTKGSIKIDMQETAGSLRIGGQTKHFLVHETQEEDDDRRKGNMTSEMDGAIAYGHPGKKNTIMACQFNKKGNVIPP</sequence>
<evidence type="ECO:0000259" key="1">
    <source>
        <dbReference type="Pfam" id="PF02894"/>
    </source>
</evidence>
<gene>
    <name evidence="2" type="ORF">NCTC9081_01710</name>
</gene>
<evidence type="ECO:0000313" key="2">
    <source>
        <dbReference type="EMBL" id="STJ16324.1"/>
    </source>
</evidence>
<dbReference type="PANTHER" id="PTHR43377:SF1">
    <property type="entry name" value="BILIVERDIN REDUCTASE A"/>
    <property type="match status" value="1"/>
</dbReference>
<proteinExistence type="predicted"/>
<dbReference type="Gene3D" id="3.30.360.10">
    <property type="entry name" value="Dihydrodipicolinate Reductase, domain 2"/>
    <property type="match status" value="1"/>
</dbReference>
<reference evidence="2 3" key="1">
    <citation type="submission" date="2018-06" db="EMBL/GenBank/DDBJ databases">
        <authorList>
            <consortium name="Pathogen Informatics"/>
            <person name="Doyle S."/>
        </authorList>
    </citation>
    <scope>NUCLEOTIDE SEQUENCE [LARGE SCALE GENOMIC DNA]</scope>
    <source>
        <strain evidence="2 3">NCTC9081</strain>
    </source>
</reference>
<dbReference type="AlphaFoldDB" id="A0A376VZU5"/>
<dbReference type="InterPro" id="IPR004104">
    <property type="entry name" value="Gfo/Idh/MocA-like_OxRdtase_C"/>
</dbReference>
<dbReference type="InterPro" id="IPR051450">
    <property type="entry name" value="Gfo/Idh/MocA_Oxidoreductases"/>
</dbReference>
<dbReference type="Proteomes" id="UP000254716">
    <property type="component" value="Unassembled WGS sequence"/>
</dbReference>
<dbReference type="Gene3D" id="3.40.50.720">
    <property type="entry name" value="NAD(P)-binding Rossmann-like Domain"/>
    <property type="match status" value="1"/>
</dbReference>
<accession>A0A376VZU5</accession>
<protein>
    <submittedName>
        <fullName evidence="2">KpLE2 phage-like element predicted oxidoreductase</fullName>
    </submittedName>
</protein>
<feature type="domain" description="Gfo/Idh/MocA-like oxidoreductase C-terminal" evidence="1">
    <location>
        <begin position="28"/>
        <end position="211"/>
    </location>
</feature>
<evidence type="ECO:0000313" key="3">
    <source>
        <dbReference type="Proteomes" id="UP000254716"/>
    </source>
</evidence>
<dbReference type="Pfam" id="PF02894">
    <property type="entry name" value="GFO_IDH_MocA_C"/>
    <property type="match status" value="1"/>
</dbReference>
<organism evidence="2 3">
    <name type="scientific">Escherichia coli</name>
    <dbReference type="NCBI Taxonomy" id="562"/>
    <lineage>
        <taxon>Bacteria</taxon>
        <taxon>Pseudomonadati</taxon>
        <taxon>Pseudomonadota</taxon>
        <taxon>Gammaproteobacteria</taxon>
        <taxon>Enterobacterales</taxon>
        <taxon>Enterobacteriaceae</taxon>
        <taxon>Escherichia</taxon>
    </lineage>
</organism>
<dbReference type="SUPFAM" id="SSF55347">
    <property type="entry name" value="Glyceraldehyde-3-phosphate dehydrogenase-like, C-terminal domain"/>
    <property type="match status" value="1"/>
</dbReference>